<evidence type="ECO:0000313" key="1">
    <source>
        <dbReference type="EnsemblPlants" id="TuG1812G0700003012.01.T01.cds434939"/>
    </source>
</evidence>
<proteinExistence type="predicted"/>
<dbReference type="AlphaFoldDB" id="A0A8R7V4Q0"/>
<reference evidence="1" key="2">
    <citation type="submission" date="2018-03" db="EMBL/GenBank/DDBJ databases">
        <title>The Triticum urartu genome reveals the dynamic nature of wheat genome evolution.</title>
        <authorList>
            <person name="Ling H."/>
            <person name="Ma B."/>
            <person name="Shi X."/>
            <person name="Liu H."/>
            <person name="Dong L."/>
            <person name="Sun H."/>
            <person name="Cao Y."/>
            <person name="Gao Q."/>
            <person name="Zheng S."/>
            <person name="Li Y."/>
            <person name="Yu Y."/>
            <person name="Du H."/>
            <person name="Qi M."/>
            <person name="Li Y."/>
            <person name="Yu H."/>
            <person name="Cui Y."/>
            <person name="Wang N."/>
            <person name="Chen C."/>
            <person name="Wu H."/>
            <person name="Zhao Y."/>
            <person name="Zhang J."/>
            <person name="Li Y."/>
            <person name="Zhou W."/>
            <person name="Zhang B."/>
            <person name="Hu W."/>
            <person name="Eijk M."/>
            <person name="Tang J."/>
            <person name="Witsenboer H."/>
            <person name="Zhao S."/>
            <person name="Li Z."/>
            <person name="Zhang A."/>
            <person name="Wang D."/>
            <person name="Liang C."/>
        </authorList>
    </citation>
    <scope>NUCLEOTIDE SEQUENCE [LARGE SCALE GENOMIC DNA]</scope>
    <source>
        <strain evidence="1">cv. G1812</strain>
    </source>
</reference>
<reference evidence="1" key="3">
    <citation type="submission" date="2022-06" db="UniProtKB">
        <authorList>
            <consortium name="EnsemblPlants"/>
        </authorList>
    </citation>
    <scope>IDENTIFICATION</scope>
</reference>
<dbReference type="EnsemblPlants" id="TuG1812G0700003012.01.T01">
    <property type="protein sequence ID" value="TuG1812G0700003012.01.T01.cds434939"/>
    <property type="gene ID" value="TuG1812G0700003012.01"/>
</dbReference>
<organism evidence="1 2">
    <name type="scientific">Triticum urartu</name>
    <name type="common">Red wild einkorn</name>
    <name type="synonym">Crithodium urartu</name>
    <dbReference type="NCBI Taxonomy" id="4572"/>
    <lineage>
        <taxon>Eukaryota</taxon>
        <taxon>Viridiplantae</taxon>
        <taxon>Streptophyta</taxon>
        <taxon>Embryophyta</taxon>
        <taxon>Tracheophyta</taxon>
        <taxon>Spermatophyta</taxon>
        <taxon>Magnoliopsida</taxon>
        <taxon>Liliopsida</taxon>
        <taxon>Poales</taxon>
        <taxon>Poaceae</taxon>
        <taxon>BOP clade</taxon>
        <taxon>Pooideae</taxon>
        <taxon>Triticodae</taxon>
        <taxon>Triticeae</taxon>
        <taxon>Triticinae</taxon>
        <taxon>Triticum</taxon>
    </lineage>
</organism>
<evidence type="ECO:0000313" key="2">
    <source>
        <dbReference type="Proteomes" id="UP000015106"/>
    </source>
</evidence>
<dbReference type="Proteomes" id="UP000015106">
    <property type="component" value="Chromosome 7"/>
</dbReference>
<keyword evidence="2" id="KW-1185">Reference proteome</keyword>
<protein>
    <submittedName>
        <fullName evidence="1">Uncharacterized protein</fullName>
    </submittedName>
</protein>
<name>A0A8R7V4Q0_TRIUA</name>
<dbReference type="Gramene" id="TuG1812G0700003012.01.T01">
    <property type="protein sequence ID" value="TuG1812G0700003012.01.T01.cds434939"/>
    <property type="gene ID" value="TuG1812G0700003012.01"/>
</dbReference>
<accession>A0A8R7V4Q0</accession>
<sequence>MLILMGLLPLIVLWLSRQLMASFFLANCQFSCTGSIGYLCFARQ</sequence>
<reference evidence="2" key="1">
    <citation type="journal article" date="2013" name="Nature">
        <title>Draft genome of the wheat A-genome progenitor Triticum urartu.</title>
        <authorList>
            <person name="Ling H.Q."/>
            <person name="Zhao S."/>
            <person name="Liu D."/>
            <person name="Wang J."/>
            <person name="Sun H."/>
            <person name="Zhang C."/>
            <person name="Fan H."/>
            <person name="Li D."/>
            <person name="Dong L."/>
            <person name="Tao Y."/>
            <person name="Gao C."/>
            <person name="Wu H."/>
            <person name="Li Y."/>
            <person name="Cui Y."/>
            <person name="Guo X."/>
            <person name="Zheng S."/>
            <person name="Wang B."/>
            <person name="Yu K."/>
            <person name="Liang Q."/>
            <person name="Yang W."/>
            <person name="Lou X."/>
            <person name="Chen J."/>
            <person name="Feng M."/>
            <person name="Jian J."/>
            <person name="Zhang X."/>
            <person name="Luo G."/>
            <person name="Jiang Y."/>
            <person name="Liu J."/>
            <person name="Wang Z."/>
            <person name="Sha Y."/>
            <person name="Zhang B."/>
            <person name="Wu H."/>
            <person name="Tang D."/>
            <person name="Shen Q."/>
            <person name="Xue P."/>
            <person name="Zou S."/>
            <person name="Wang X."/>
            <person name="Liu X."/>
            <person name="Wang F."/>
            <person name="Yang Y."/>
            <person name="An X."/>
            <person name="Dong Z."/>
            <person name="Zhang K."/>
            <person name="Zhang X."/>
            <person name="Luo M.C."/>
            <person name="Dvorak J."/>
            <person name="Tong Y."/>
            <person name="Wang J."/>
            <person name="Yang H."/>
            <person name="Li Z."/>
            <person name="Wang D."/>
            <person name="Zhang A."/>
            <person name="Wang J."/>
        </authorList>
    </citation>
    <scope>NUCLEOTIDE SEQUENCE</scope>
    <source>
        <strain evidence="2">cv. G1812</strain>
    </source>
</reference>